<sequence>MPLAALVLAVATMATVAAAGCAVDTEGPARTAERFHTALAAHQEESACALLARRTAEKLPGRGQSCAEALRELGFGPGGPVSAVSVWGDEAQVRLAGDTLFLHRFSDGWRIRAAGCEPEGDLPYDCEVDD</sequence>
<dbReference type="EMBL" id="FNVT01000001">
    <property type="protein sequence ID" value="SEF74317.1"/>
    <property type="molecule type" value="Genomic_DNA"/>
</dbReference>
<feature type="signal peptide" evidence="1">
    <location>
        <begin position="1"/>
        <end position="19"/>
    </location>
</feature>
<gene>
    <name evidence="2" type="ORF">SAMN05444920_101528</name>
</gene>
<evidence type="ECO:0000256" key="1">
    <source>
        <dbReference type="SAM" id="SignalP"/>
    </source>
</evidence>
<feature type="chain" id="PRO_5038923278" description="Lipoprotein" evidence="1">
    <location>
        <begin position="20"/>
        <end position="130"/>
    </location>
</feature>
<protein>
    <recommendedName>
        <fullName evidence="4">Lipoprotein</fullName>
    </recommendedName>
</protein>
<accession>A0A1H5UJB2</accession>
<proteinExistence type="predicted"/>
<evidence type="ECO:0000313" key="2">
    <source>
        <dbReference type="EMBL" id="SEF74317.1"/>
    </source>
</evidence>
<organism evidence="2 3">
    <name type="scientific">Nonomuraea solani</name>
    <dbReference type="NCBI Taxonomy" id="1144553"/>
    <lineage>
        <taxon>Bacteria</taxon>
        <taxon>Bacillati</taxon>
        <taxon>Actinomycetota</taxon>
        <taxon>Actinomycetes</taxon>
        <taxon>Streptosporangiales</taxon>
        <taxon>Streptosporangiaceae</taxon>
        <taxon>Nonomuraea</taxon>
    </lineage>
</organism>
<reference evidence="2 3" key="1">
    <citation type="submission" date="2016-10" db="EMBL/GenBank/DDBJ databases">
        <authorList>
            <person name="de Groot N.N."/>
        </authorList>
    </citation>
    <scope>NUCLEOTIDE SEQUENCE [LARGE SCALE GENOMIC DNA]</scope>
    <source>
        <strain evidence="2 3">CGMCC 4.7037</strain>
    </source>
</reference>
<dbReference type="Proteomes" id="UP000236732">
    <property type="component" value="Unassembled WGS sequence"/>
</dbReference>
<keyword evidence="3" id="KW-1185">Reference proteome</keyword>
<name>A0A1H5UJB2_9ACTN</name>
<dbReference type="AlphaFoldDB" id="A0A1H5UJB2"/>
<evidence type="ECO:0008006" key="4">
    <source>
        <dbReference type="Google" id="ProtNLM"/>
    </source>
</evidence>
<evidence type="ECO:0000313" key="3">
    <source>
        <dbReference type="Proteomes" id="UP000236732"/>
    </source>
</evidence>
<keyword evidence="1" id="KW-0732">Signal</keyword>